<dbReference type="Pfam" id="PF04773">
    <property type="entry name" value="FecR"/>
    <property type="match status" value="1"/>
</dbReference>
<dbReference type="PANTHER" id="PTHR30273:SF2">
    <property type="entry name" value="PROTEIN FECR"/>
    <property type="match status" value="1"/>
</dbReference>
<dbReference type="InterPro" id="IPR032508">
    <property type="entry name" value="FecR_C"/>
</dbReference>
<sequence length="327" mass="37042">MVEVSEHIKDLIIASLEGEMGQDEAQELQSWLQASAEHERYYYEWKEIWASTAPSPEFNVEAAYQTFLSRIRAKKPARVRRYRYLSYAAAAIALLVVSVLSYKTGESTVKSSFADIVVEAPAGSQLKLNLPDGTKVWLNSGSKLTYSQGFGVDSREVALTGEAYFEVKHREDKPFSVNSANLRVNDLGTKFNFCDYADDDEAVVTLTEGKVSLDNLMNHRDNRLLTPGQRAVLDKNTGEMTVDNAENRHEDWQNHILVFDGDALGEIARKLQRNYNIKVVVTNAALYELRFHGSFNTQEAHLRDILDALVATHKIHYRIQGKKVIFY</sequence>
<dbReference type="GO" id="GO:0016989">
    <property type="term" value="F:sigma factor antagonist activity"/>
    <property type="evidence" value="ECO:0007669"/>
    <property type="project" value="TreeGrafter"/>
</dbReference>
<dbReference type="Gene3D" id="3.55.50.30">
    <property type="match status" value="1"/>
</dbReference>
<evidence type="ECO:0000313" key="4">
    <source>
        <dbReference type="EMBL" id="BFO71954.1"/>
    </source>
</evidence>
<dbReference type="InterPro" id="IPR012373">
    <property type="entry name" value="Ferrdict_sens_TM"/>
</dbReference>
<dbReference type="EMBL" id="AP035785">
    <property type="protein sequence ID" value="BFO71954.1"/>
    <property type="molecule type" value="Genomic_DNA"/>
</dbReference>
<feature type="domain" description="Protein FecR C-terminal" evidence="3">
    <location>
        <begin position="257"/>
        <end position="325"/>
    </location>
</feature>
<evidence type="ECO:0000259" key="3">
    <source>
        <dbReference type="Pfam" id="PF16344"/>
    </source>
</evidence>
<proteinExistence type="predicted"/>
<feature type="domain" description="FecR protein" evidence="2">
    <location>
        <begin position="118"/>
        <end position="211"/>
    </location>
</feature>
<name>A0AB33IS15_9BACT</name>
<dbReference type="PANTHER" id="PTHR30273">
    <property type="entry name" value="PERIPLASMIC SIGNAL SENSOR AND SIGMA FACTOR ACTIVATOR FECR-RELATED"/>
    <property type="match status" value="1"/>
</dbReference>
<evidence type="ECO:0000256" key="1">
    <source>
        <dbReference type="SAM" id="Phobius"/>
    </source>
</evidence>
<accession>A0AB33IS15</accession>
<dbReference type="Gene3D" id="2.60.120.1440">
    <property type="match status" value="1"/>
</dbReference>
<dbReference type="AlphaFoldDB" id="A0AB33IS15"/>
<dbReference type="InterPro" id="IPR006860">
    <property type="entry name" value="FecR"/>
</dbReference>
<keyword evidence="1" id="KW-1133">Transmembrane helix</keyword>
<dbReference type="Pfam" id="PF16344">
    <property type="entry name" value="FecR_C"/>
    <property type="match status" value="1"/>
</dbReference>
<gene>
    <name evidence="4" type="ORF">GTC17253_19200</name>
</gene>
<dbReference type="FunFam" id="2.60.120.1440:FF:000001">
    <property type="entry name" value="Putative anti-sigma factor"/>
    <property type="match status" value="1"/>
</dbReference>
<evidence type="ECO:0000259" key="2">
    <source>
        <dbReference type="Pfam" id="PF04773"/>
    </source>
</evidence>
<dbReference type="PIRSF" id="PIRSF018266">
    <property type="entry name" value="FecR"/>
    <property type="match status" value="1"/>
</dbReference>
<organism evidence="4">
    <name type="scientific">Prevotella sp. GTC17253</name>
    <dbReference type="NCBI Taxonomy" id="3236793"/>
    <lineage>
        <taxon>Bacteria</taxon>
        <taxon>Pseudomonadati</taxon>
        <taxon>Bacteroidota</taxon>
        <taxon>Bacteroidia</taxon>
        <taxon>Bacteroidales</taxon>
        <taxon>Prevotellaceae</taxon>
        <taxon>Prevotella</taxon>
    </lineage>
</organism>
<keyword evidence="1" id="KW-0472">Membrane</keyword>
<keyword evidence="1" id="KW-0812">Transmembrane</keyword>
<reference evidence="4" key="1">
    <citation type="submission" date="2024-07" db="EMBL/GenBank/DDBJ databases">
        <title>Complete genome sequence of Prevotella sp. YM-2024 GTC17253.</title>
        <authorList>
            <person name="Hayashi M."/>
            <person name="Muto Y."/>
            <person name="Tanaka K."/>
            <person name="Niwa H."/>
        </authorList>
    </citation>
    <scope>NUCLEOTIDE SEQUENCE</scope>
    <source>
        <strain evidence="4">GTC17253</strain>
    </source>
</reference>
<protein>
    <submittedName>
        <fullName evidence="4">DUF4974 domain-containing protein</fullName>
    </submittedName>
</protein>
<feature type="transmembrane region" description="Helical" evidence="1">
    <location>
        <begin position="84"/>
        <end position="102"/>
    </location>
</feature>